<proteinExistence type="predicted"/>
<protein>
    <submittedName>
        <fullName evidence="1">Uncharacterized protein</fullName>
    </submittedName>
</protein>
<name>A0A3G8ZZ52_9ACTN</name>
<evidence type="ECO:0000313" key="1">
    <source>
        <dbReference type="EMBL" id="AZI58831.1"/>
    </source>
</evidence>
<dbReference type="OrthoDB" id="4332270at2"/>
<organism evidence="1 2">
    <name type="scientific">Nakamurella antarctica</name>
    <dbReference type="NCBI Taxonomy" id="1902245"/>
    <lineage>
        <taxon>Bacteria</taxon>
        <taxon>Bacillati</taxon>
        <taxon>Actinomycetota</taxon>
        <taxon>Actinomycetes</taxon>
        <taxon>Nakamurellales</taxon>
        <taxon>Nakamurellaceae</taxon>
        <taxon>Nakamurella</taxon>
    </lineage>
</organism>
<dbReference type="EMBL" id="CP034170">
    <property type="protein sequence ID" value="AZI58831.1"/>
    <property type="molecule type" value="Genomic_DNA"/>
</dbReference>
<accession>A0A3G8ZZ52</accession>
<dbReference type="RefSeq" id="WP_124799735.1">
    <property type="nucleotide sequence ID" value="NZ_CP034170.1"/>
</dbReference>
<gene>
    <name evidence="1" type="ORF">EH165_12475</name>
</gene>
<dbReference type="AlphaFoldDB" id="A0A3G8ZZ52"/>
<sequence>MAQGVEFSLRLPPDWFVLDMKSDRVPAQVQRLVDEAVLRDPGVAAHRGRVESQVRSAMRRARAANLSFCAVLSTWVDDVLPLAASLTASVQSVRGSEREVLAEHLQRRKGALVETVEHRVGPVVRSSFVDVIADPALGGAAAKSAVWQYFFAVPERGGLVVVTAASPVLELREQFGSLFDAIVESFRFGVAGSDRVGVWGELVC</sequence>
<evidence type="ECO:0000313" key="2">
    <source>
        <dbReference type="Proteomes" id="UP000268084"/>
    </source>
</evidence>
<reference evidence="1 2" key="2">
    <citation type="submission" date="2018-12" db="EMBL/GenBank/DDBJ databases">
        <title>Nakamurella antarcticus sp. nov., isolated from Antarctica South Shetland Islands soil.</title>
        <authorList>
            <person name="Peng F."/>
        </authorList>
    </citation>
    <scope>NUCLEOTIDE SEQUENCE [LARGE SCALE GENOMIC DNA]</scope>
    <source>
        <strain evidence="1 2">S14-144</strain>
    </source>
</reference>
<reference evidence="1 2" key="1">
    <citation type="submission" date="2018-11" db="EMBL/GenBank/DDBJ databases">
        <authorList>
            <person name="Da X."/>
        </authorList>
    </citation>
    <scope>NUCLEOTIDE SEQUENCE [LARGE SCALE GENOMIC DNA]</scope>
    <source>
        <strain evidence="1 2">S14-144</strain>
    </source>
</reference>
<dbReference type="Proteomes" id="UP000268084">
    <property type="component" value="Chromosome"/>
</dbReference>
<keyword evidence="2" id="KW-1185">Reference proteome</keyword>
<dbReference type="KEGG" id="nak:EH165_12475"/>